<gene>
    <name evidence="2" type="ORF">HMPREF9104_01234</name>
</gene>
<keyword evidence="1" id="KW-0812">Transmembrane</keyword>
<evidence type="ECO:0000313" key="2">
    <source>
        <dbReference type="EMBL" id="EHO52102.1"/>
    </source>
</evidence>
<evidence type="ECO:0000256" key="1">
    <source>
        <dbReference type="SAM" id="Phobius"/>
    </source>
</evidence>
<evidence type="ECO:0000313" key="3">
    <source>
        <dbReference type="Proteomes" id="UP000005025"/>
    </source>
</evidence>
<proteinExistence type="predicted"/>
<dbReference type="AlphaFoldDB" id="H1LF58"/>
<feature type="transmembrane region" description="Helical" evidence="1">
    <location>
        <begin position="12"/>
        <end position="31"/>
    </location>
</feature>
<organism evidence="2 3">
    <name type="scientific">Lentilactobacillus kisonensis F0435</name>
    <dbReference type="NCBI Taxonomy" id="797516"/>
    <lineage>
        <taxon>Bacteria</taxon>
        <taxon>Bacillati</taxon>
        <taxon>Bacillota</taxon>
        <taxon>Bacilli</taxon>
        <taxon>Lactobacillales</taxon>
        <taxon>Lactobacillaceae</taxon>
        <taxon>Lentilactobacillus</taxon>
    </lineage>
</organism>
<dbReference type="EMBL" id="AGRJ01000114">
    <property type="protein sequence ID" value="EHO52102.1"/>
    <property type="molecule type" value="Genomic_DNA"/>
</dbReference>
<dbReference type="HOGENOM" id="CLU_3008625_0_0_9"/>
<reference evidence="2 3" key="1">
    <citation type="submission" date="2011-09" db="EMBL/GenBank/DDBJ databases">
        <authorList>
            <person name="Weinstock G."/>
            <person name="Sodergren E."/>
            <person name="Clifton S."/>
            <person name="Fulton L."/>
            <person name="Fulton B."/>
            <person name="Courtney L."/>
            <person name="Fronick C."/>
            <person name="Harrison M."/>
            <person name="Strong C."/>
            <person name="Farmer C."/>
            <person name="Delahaunty K."/>
            <person name="Markovic C."/>
            <person name="Hall O."/>
            <person name="Minx P."/>
            <person name="Tomlinson C."/>
            <person name="Mitreva M."/>
            <person name="Hou S."/>
            <person name="Chen J."/>
            <person name="Wollam A."/>
            <person name="Pepin K.H."/>
            <person name="Johnson M."/>
            <person name="Bhonagiri V."/>
            <person name="Zhang X."/>
            <person name="Suruliraj S."/>
            <person name="Warren W."/>
            <person name="Chinwalla A."/>
            <person name="Mardis E.R."/>
            <person name="Wilson R.K."/>
        </authorList>
    </citation>
    <scope>NUCLEOTIDE SEQUENCE [LARGE SCALE GENOMIC DNA]</scope>
    <source>
        <strain evidence="2 3">F0435</strain>
    </source>
</reference>
<keyword evidence="1" id="KW-0472">Membrane</keyword>
<protein>
    <submittedName>
        <fullName evidence="2">Uncharacterized protein</fullName>
    </submittedName>
</protein>
<keyword evidence="1" id="KW-1133">Transmembrane helix</keyword>
<comment type="caution">
    <text evidence="2">The sequence shown here is derived from an EMBL/GenBank/DDBJ whole genome shotgun (WGS) entry which is preliminary data.</text>
</comment>
<name>H1LF58_9LACO</name>
<accession>H1LF58</accession>
<sequence length="56" mass="6119">MTIAKKRVGHTSFHSFVMATLITTFILIKSATNGRSLPFNKGGPLFPKTGIMALLR</sequence>
<dbReference type="Proteomes" id="UP000005025">
    <property type="component" value="Unassembled WGS sequence"/>
</dbReference>